<evidence type="ECO:0000313" key="3">
    <source>
        <dbReference type="Proteomes" id="UP000191672"/>
    </source>
</evidence>
<feature type="compositionally biased region" description="Basic and acidic residues" evidence="1">
    <location>
        <begin position="23"/>
        <end position="34"/>
    </location>
</feature>
<gene>
    <name evidence="2" type="ORF">PENANT_c067G06664</name>
</gene>
<evidence type="ECO:0000313" key="2">
    <source>
        <dbReference type="EMBL" id="OQD79008.1"/>
    </source>
</evidence>
<protein>
    <submittedName>
        <fullName evidence="2">Uncharacterized protein</fullName>
    </submittedName>
</protein>
<sequence>MSNQSSNDGPHKFKLANILDPRVDSNRRNQKAPDAHLGYARNYGKGGLHDNGILNKLDPRVNLDQDKSTLDDFAAGSNALRDKKPRSGEA</sequence>
<feature type="region of interest" description="Disordered" evidence="1">
    <location>
        <begin position="68"/>
        <end position="90"/>
    </location>
</feature>
<proteinExistence type="predicted"/>
<feature type="region of interest" description="Disordered" evidence="1">
    <location>
        <begin position="23"/>
        <end position="50"/>
    </location>
</feature>
<organism evidence="2 3">
    <name type="scientific">Penicillium antarcticum</name>
    <dbReference type="NCBI Taxonomy" id="416450"/>
    <lineage>
        <taxon>Eukaryota</taxon>
        <taxon>Fungi</taxon>
        <taxon>Dikarya</taxon>
        <taxon>Ascomycota</taxon>
        <taxon>Pezizomycotina</taxon>
        <taxon>Eurotiomycetes</taxon>
        <taxon>Eurotiomycetidae</taxon>
        <taxon>Eurotiales</taxon>
        <taxon>Aspergillaceae</taxon>
        <taxon>Penicillium</taxon>
    </lineage>
</organism>
<accession>A0A1V6PPS9</accession>
<dbReference type="EMBL" id="MDYN01000067">
    <property type="protein sequence ID" value="OQD79008.1"/>
    <property type="molecule type" value="Genomic_DNA"/>
</dbReference>
<dbReference type="Proteomes" id="UP000191672">
    <property type="component" value="Unassembled WGS sequence"/>
</dbReference>
<evidence type="ECO:0000256" key="1">
    <source>
        <dbReference type="SAM" id="MobiDB-lite"/>
    </source>
</evidence>
<keyword evidence="3" id="KW-1185">Reference proteome</keyword>
<name>A0A1V6PPS9_9EURO</name>
<feature type="compositionally biased region" description="Basic and acidic residues" evidence="1">
    <location>
        <begin position="80"/>
        <end position="90"/>
    </location>
</feature>
<dbReference type="AlphaFoldDB" id="A0A1V6PPS9"/>
<reference evidence="3" key="1">
    <citation type="journal article" date="2017" name="Nat. Microbiol.">
        <title>Global analysis of biosynthetic gene clusters reveals vast potential of secondary metabolite production in Penicillium species.</title>
        <authorList>
            <person name="Nielsen J.C."/>
            <person name="Grijseels S."/>
            <person name="Prigent S."/>
            <person name="Ji B."/>
            <person name="Dainat J."/>
            <person name="Nielsen K.F."/>
            <person name="Frisvad J.C."/>
            <person name="Workman M."/>
            <person name="Nielsen J."/>
        </authorList>
    </citation>
    <scope>NUCLEOTIDE SEQUENCE [LARGE SCALE GENOMIC DNA]</scope>
    <source>
        <strain evidence="3">IBT 31811</strain>
    </source>
</reference>
<dbReference type="OrthoDB" id="2590867at2759"/>
<comment type="caution">
    <text evidence="2">The sequence shown here is derived from an EMBL/GenBank/DDBJ whole genome shotgun (WGS) entry which is preliminary data.</text>
</comment>